<evidence type="ECO:0000256" key="4">
    <source>
        <dbReference type="PIRNR" id="PIRNR028729"/>
    </source>
</evidence>
<dbReference type="UniPathway" id="UPA00143"/>
<dbReference type="SUPFAM" id="SSF81382">
    <property type="entry name" value="Skp1 dimerisation domain-like"/>
    <property type="match status" value="1"/>
</dbReference>
<dbReference type="AlphaFoldDB" id="A0A2S3GQ40"/>
<name>A0A2S3GQ40_9POAL</name>
<comment type="similarity">
    <text evidence="2 4">Belongs to the SKP1 family.</text>
</comment>
<dbReference type="GO" id="GO:0016567">
    <property type="term" value="P:protein ubiquitination"/>
    <property type="evidence" value="ECO:0007669"/>
    <property type="project" value="UniProtKB-UniRule"/>
</dbReference>
<sequence length="150" mass="16655">MAASDDEKKVRLRSKDGEVFEGMIDEGCAADGVVELPNVAAATLSRVLEHVERHFDSDDSHYPSSSFNPSDDDTLARFDEELVGVDNDTLFHLLQAANFLGIDKLLDLTCKAVAEQMRGRTPDEIREKFHSVNDYTKSLVGVRSRLNSIV</sequence>
<dbReference type="PANTHER" id="PTHR11165">
    <property type="entry name" value="SKP1"/>
    <property type="match status" value="1"/>
</dbReference>
<proteinExistence type="inferred from homology"/>
<comment type="subunit">
    <text evidence="4">Part of a SCF (SKP1-cullin-F-box) protein ligase complex.</text>
</comment>
<gene>
    <name evidence="6" type="ORF">PAHAL_1G276000</name>
</gene>
<evidence type="ECO:0000313" key="6">
    <source>
        <dbReference type="EMBL" id="PAN06611.1"/>
    </source>
</evidence>
<protein>
    <recommendedName>
        <fullName evidence="4">SKP1-like protein</fullName>
    </recommendedName>
</protein>
<dbReference type="SUPFAM" id="SSF54695">
    <property type="entry name" value="POZ domain"/>
    <property type="match status" value="1"/>
</dbReference>
<keyword evidence="3 4" id="KW-0833">Ubl conjugation pathway</keyword>
<dbReference type="SMART" id="SM00512">
    <property type="entry name" value="Skp1"/>
    <property type="match status" value="1"/>
</dbReference>
<dbReference type="GO" id="GO:0006511">
    <property type="term" value="P:ubiquitin-dependent protein catabolic process"/>
    <property type="evidence" value="ECO:0007669"/>
    <property type="project" value="InterPro"/>
</dbReference>
<dbReference type="InterPro" id="IPR001232">
    <property type="entry name" value="SKP1-like"/>
</dbReference>
<evidence type="ECO:0000256" key="3">
    <source>
        <dbReference type="ARBA" id="ARBA00022786"/>
    </source>
</evidence>
<dbReference type="GO" id="GO:0009867">
    <property type="term" value="P:jasmonic acid mediated signaling pathway"/>
    <property type="evidence" value="ECO:0007669"/>
    <property type="project" value="UniProtKB-ARBA"/>
</dbReference>
<accession>A0A2S3GQ40</accession>
<comment type="function">
    <text evidence="4">Involved in ubiquitination and subsequent proteasomal degradation of target proteins. Together with CUL1, RBX1 and a F-box protein, it forms a SCF E3 ubiquitin ligase complex. The functional specificity of this complex depends on the type of F-box protein. In the SCF complex, it serves as an adapter that links the F-box protein to CUL1.</text>
</comment>
<dbReference type="InterPro" id="IPR016897">
    <property type="entry name" value="SKP1"/>
</dbReference>
<dbReference type="PIRSF" id="PIRSF028729">
    <property type="entry name" value="E3_ubiquit_lig_SCF_Skp"/>
    <property type="match status" value="1"/>
</dbReference>
<dbReference type="InterPro" id="IPR036296">
    <property type="entry name" value="SKP1-like_dim_sf"/>
</dbReference>
<evidence type="ECO:0000259" key="5">
    <source>
        <dbReference type="Pfam" id="PF01466"/>
    </source>
</evidence>
<feature type="domain" description="SKP1 component dimerisation" evidence="5">
    <location>
        <begin position="104"/>
        <end position="137"/>
    </location>
</feature>
<dbReference type="Gramene" id="PAN06611">
    <property type="protein sequence ID" value="PAN06611"/>
    <property type="gene ID" value="PAHAL_1G276000"/>
</dbReference>
<dbReference type="InterPro" id="IPR016072">
    <property type="entry name" value="Skp1_comp_dimer"/>
</dbReference>
<dbReference type="EMBL" id="CM008046">
    <property type="protein sequence ID" value="PAN06611.1"/>
    <property type="molecule type" value="Genomic_DNA"/>
</dbReference>
<dbReference type="Gene3D" id="3.30.710.10">
    <property type="entry name" value="Potassium Channel Kv1.1, Chain A"/>
    <property type="match status" value="1"/>
</dbReference>
<dbReference type="Proteomes" id="UP000243499">
    <property type="component" value="Chromosome 1"/>
</dbReference>
<reference evidence="6" key="1">
    <citation type="submission" date="2018-04" db="EMBL/GenBank/DDBJ databases">
        <title>WGS assembly of Panicum hallii.</title>
        <authorList>
            <person name="Lovell J."/>
            <person name="Jenkins J."/>
            <person name="Lowry D."/>
            <person name="Mamidi S."/>
            <person name="Sreedasyam A."/>
            <person name="Weng X."/>
            <person name="Barry K."/>
            <person name="Bonette J."/>
            <person name="Campitelli B."/>
            <person name="Daum C."/>
            <person name="Gordon S."/>
            <person name="Gould B."/>
            <person name="Lipzen A."/>
            <person name="Macqueen A."/>
            <person name="Palacio-Mejia J."/>
            <person name="Plott C."/>
            <person name="Shakirov E."/>
            <person name="Shu S."/>
            <person name="Yoshinaga Y."/>
            <person name="Zane M."/>
            <person name="Rokhsar D."/>
            <person name="Grimwood J."/>
            <person name="Schmutz J."/>
            <person name="Juenger T."/>
        </authorList>
    </citation>
    <scope>NUCLEOTIDE SEQUENCE [LARGE SCALE GENOMIC DNA]</scope>
    <source>
        <strain evidence="6">FIL2</strain>
    </source>
</reference>
<organism evidence="6">
    <name type="scientific">Panicum hallii</name>
    <dbReference type="NCBI Taxonomy" id="206008"/>
    <lineage>
        <taxon>Eukaryota</taxon>
        <taxon>Viridiplantae</taxon>
        <taxon>Streptophyta</taxon>
        <taxon>Embryophyta</taxon>
        <taxon>Tracheophyta</taxon>
        <taxon>Spermatophyta</taxon>
        <taxon>Magnoliopsida</taxon>
        <taxon>Liliopsida</taxon>
        <taxon>Poales</taxon>
        <taxon>Poaceae</taxon>
        <taxon>PACMAD clade</taxon>
        <taxon>Panicoideae</taxon>
        <taxon>Panicodae</taxon>
        <taxon>Paniceae</taxon>
        <taxon>Panicinae</taxon>
        <taxon>Panicum</taxon>
        <taxon>Panicum sect. Panicum</taxon>
    </lineage>
</organism>
<comment type="pathway">
    <text evidence="1 4">Protein modification; protein ubiquitination.</text>
</comment>
<dbReference type="Pfam" id="PF01466">
    <property type="entry name" value="Skp1"/>
    <property type="match status" value="1"/>
</dbReference>
<dbReference type="InterPro" id="IPR011333">
    <property type="entry name" value="SKP1/BTB/POZ_sf"/>
</dbReference>
<evidence type="ECO:0000256" key="1">
    <source>
        <dbReference type="ARBA" id="ARBA00004906"/>
    </source>
</evidence>
<evidence type="ECO:0000256" key="2">
    <source>
        <dbReference type="ARBA" id="ARBA00009993"/>
    </source>
</evidence>